<accession>A0A0D1XRS6</accession>
<keyword evidence="9" id="KW-1185">Reference proteome</keyword>
<dbReference type="FunFam" id="3.30.300.30:FF:000008">
    <property type="entry name" value="2,3-dihydroxybenzoate-AMP ligase"/>
    <property type="match status" value="1"/>
</dbReference>
<evidence type="ECO:0000313" key="9">
    <source>
        <dbReference type="Proteomes" id="UP000037269"/>
    </source>
</evidence>
<dbReference type="Proteomes" id="UP000182836">
    <property type="component" value="Unassembled WGS sequence"/>
</dbReference>
<dbReference type="NCBIfam" id="NF004837">
    <property type="entry name" value="PRK06187.1"/>
    <property type="match status" value="1"/>
</dbReference>
<dbReference type="InterPro" id="IPR045851">
    <property type="entry name" value="AMP-bd_C_sf"/>
</dbReference>
<comment type="similarity">
    <text evidence="1">Belongs to the ATP-dependent AMP-binding enzyme family.</text>
</comment>
<sequence>MYVPLLLQDFLKRAVYHYPQKTAVVDGERRFTYAEIETRVNRLANAFRSNGIAKGDRIAVLSPNRLEMYEAFYAAFLLGAVIVPLNTRLMPVDYEYIINHSGAKMFLVDAELAPLIEPVNTNLKSVEHYVSLQVKGFDNQNGWLIYDAMIESASHTAIYEDVDERDMATILYTSGTTGRPKGVVQTHRSLYMNAINTIIHTRAEDEDILLHTLPMFHVNGWGTPFSFTGMGATHVMLRKIDAAHIVHLVKTEGVTVACMAPTVLNMILNEPAAKTTNIRQDVRVVIAGSAPPPSFVKAVEQELGWTFLQVYGMTEVAPFITVGHIKKAIRDEGDENRIHRLKAKAGISMINVEARVVNEDGEDVEWNGQEVGEVICRSNSVMDGYWLQPEETARSIVNGWYHTGDMATIDENGYIDIVDRKKDIIISGGENISSIEVEGTLYEHPAVLEAAIIAVPHEKWGEVPHAVCVLREDAHVTEEEIISFCRERMAHFKCPKSVQFVTELPKTASGKIQKVVLREPFWKEADRLIN</sequence>
<evidence type="ECO:0000256" key="3">
    <source>
        <dbReference type="ARBA" id="ARBA00022832"/>
    </source>
</evidence>
<dbReference type="InterPro" id="IPR025110">
    <property type="entry name" value="AMP-bd_C"/>
</dbReference>
<dbReference type="Gene3D" id="3.30.300.30">
    <property type="match status" value="1"/>
</dbReference>
<evidence type="ECO:0000256" key="4">
    <source>
        <dbReference type="ARBA" id="ARBA00023098"/>
    </source>
</evidence>
<keyword evidence="3" id="KW-0276">Fatty acid metabolism</keyword>
<keyword evidence="2" id="KW-0436">Ligase</keyword>
<dbReference type="EMBL" id="LGUG01000004">
    <property type="protein sequence ID" value="KON95505.1"/>
    <property type="molecule type" value="Genomic_DNA"/>
</dbReference>
<dbReference type="STRING" id="47500.AF333_08470"/>
<dbReference type="SUPFAM" id="SSF56801">
    <property type="entry name" value="Acetyl-CoA synthetase-like"/>
    <property type="match status" value="1"/>
</dbReference>
<reference evidence="7 9" key="1">
    <citation type="submission" date="2015-07" db="EMBL/GenBank/DDBJ databases">
        <title>Fjat-14205 dsm 2895.</title>
        <authorList>
            <person name="Liu B."/>
            <person name="Wang J."/>
            <person name="Zhu Y."/>
            <person name="Liu G."/>
            <person name="Chen Q."/>
            <person name="Chen Z."/>
            <person name="Lan J."/>
            <person name="Che J."/>
            <person name="Ge C."/>
            <person name="Shi H."/>
            <person name="Pan Z."/>
            <person name="Liu X."/>
        </authorList>
    </citation>
    <scope>NUCLEOTIDE SEQUENCE [LARGE SCALE GENOMIC DNA]</scope>
    <source>
        <strain evidence="7 9">DSM 2895</strain>
    </source>
</reference>
<evidence type="ECO:0000259" key="5">
    <source>
        <dbReference type="Pfam" id="PF00501"/>
    </source>
</evidence>
<dbReference type="OrthoDB" id="9803968at2"/>
<dbReference type="GO" id="GO:0006631">
    <property type="term" value="P:fatty acid metabolic process"/>
    <property type="evidence" value="ECO:0007669"/>
    <property type="project" value="UniProtKB-KW"/>
</dbReference>
<dbReference type="Pfam" id="PF13193">
    <property type="entry name" value="AMP-binding_C"/>
    <property type="match status" value="1"/>
</dbReference>
<name>A0A0D1XRS6_ANEMI</name>
<dbReference type="EMBL" id="FNED01000011">
    <property type="protein sequence ID" value="SDJ06518.1"/>
    <property type="molecule type" value="Genomic_DNA"/>
</dbReference>
<evidence type="ECO:0000313" key="7">
    <source>
        <dbReference type="EMBL" id="KON95505.1"/>
    </source>
</evidence>
<evidence type="ECO:0000256" key="1">
    <source>
        <dbReference type="ARBA" id="ARBA00006432"/>
    </source>
</evidence>
<dbReference type="PANTHER" id="PTHR43859">
    <property type="entry name" value="ACYL-ACTIVATING ENZYME"/>
    <property type="match status" value="1"/>
</dbReference>
<dbReference type="Pfam" id="PF00501">
    <property type="entry name" value="AMP-binding"/>
    <property type="match status" value="1"/>
</dbReference>
<evidence type="ECO:0000313" key="8">
    <source>
        <dbReference type="EMBL" id="SDJ06518.1"/>
    </source>
</evidence>
<dbReference type="PROSITE" id="PS00455">
    <property type="entry name" value="AMP_BINDING"/>
    <property type="match status" value="1"/>
</dbReference>
<proteinExistence type="inferred from homology"/>
<feature type="domain" description="AMP-binding enzyme C-terminal" evidence="6">
    <location>
        <begin position="436"/>
        <end position="511"/>
    </location>
</feature>
<gene>
    <name evidence="7" type="ORF">AF333_08470</name>
    <name evidence="8" type="ORF">SAMN04487909_11175</name>
</gene>
<dbReference type="GO" id="GO:0016874">
    <property type="term" value="F:ligase activity"/>
    <property type="evidence" value="ECO:0007669"/>
    <property type="project" value="UniProtKB-KW"/>
</dbReference>
<evidence type="ECO:0000313" key="10">
    <source>
        <dbReference type="Proteomes" id="UP000182836"/>
    </source>
</evidence>
<dbReference type="PATRIC" id="fig|47500.8.peg.803"/>
<dbReference type="InterPro" id="IPR042099">
    <property type="entry name" value="ANL_N_sf"/>
</dbReference>
<dbReference type="InterPro" id="IPR000873">
    <property type="entry name" value="AMP-dep_synth/lig_dom"/>
</dbReference>
<evidence type="ECO:0000259" key="6">
    <source>
        <dbReference type="Pfam" id="PF13193"/>
    </source>
</evidence>
<dbReference type="PANTHER" id="PTHR43859:SF4">
    <property type="entry name" value="BUTANOATE--COA LIGASE AAE1-RELATED"/>
    <property type="match status" value="1"/>
</dbReference>
<dbReference type="RefSeq" id="WP_043066682.1">
    <property type="nucleotide sequence ID" value="NZ_BJOA01000040.1"/>
</dbReference>
<dbReference type="AlphaFoldDB" id="A0A0D1XRS6"/>
<dbReference type="Gene3D" id="3.40.50.12780">
    <property type="entry name" value="N-terminal domain of ligase-like"/>
    <property type="match status" value="1"/>
</dbReference>
<organism evidence="7 9">
    <name type="scientific">Aneurinibacillus migulanus</name>
    <name type="common">Bacillus migulanus</name>
    <dbReference type="NCBI Taxonomy" id="47500"/>
    <lineage>
        <taxon>Bacteria</taxon>
        <taxon>Bacillati</taxon>
        <taxon>Bacillota</taxon>
        <taxon>Bacilli</taxon>
        <taxon>Bacillales</taxon>
        <taxon>Paenibacillaceae</taxon>
        <taxon>Aneurinibacillus group</taxon>
        <taxon>Aneurinibacillus</taxon>
    </lineage>
</organism>
<dbReference type="GeneID" id="42305230"/>
<dbReference type="Proteomes" id="UP000037269">
    <property type="component" value="Unassembled WGS sequence"/>
</dbReference>
<reference evidence="8 10" key="2">
    <citation type="submission" date="2016-10" db="EMBL/GenBank/DDBJ databases">
        <authorList>
            <person name="de Groot N.N."/>
        </authorList>
    </citation>
    <scope>NUCLEOTIDE SEQUENCE [LARGE SCALE GENOMIC DNA]</scope>
    <source>
        <strain evidence="8 10">DSM 2895</strain>
    </source>
</reference>
<evidence type="ECO:0000256" key="2">
    <source>
        <dbReference type="ARBA" id="ARBA00022598"/>
    </source>
</evidence>
<protein>
    <submittedName>
        <fullName evidence="7">AMP-dependent synthetase</fullName>
    </submittedName>
    <submittedName>
        <fullName evidence="8">Fatty-acyl-CoA synthase</fullName>
    </submittedName>
</protein>
<dbReference type="InterPro" id="IPR020845">
    <property type="entry name" value="AMP-binding_CS"/>
</dbReference>
<keyword evidence="4" id="KW-0443">Lipid metabolism</keyword>
<feature type="domain" description="AMP-dependent synthetase/ligase" evidence="5">
    <location>
        <begin position="12"/>
        <end position="386"/>
    </location>
</feature>